<evidence type="ECO:0000256" key="1">
    <source>
        <dbReference type="SAM" id="MobiDB-lite"/>
    </source>
</evidence>
<proteinExistence type="predicted"/>
<evidence type="ECO:0000313" key="3">
    <source>
        <dbReference type="Proteomes" id="UP000735302"/>
    </source>
</evidence>
<name>A0AAV3YTS3_9GAST</name>
<evidence type="ECO:0000313" key="2">
    <source>
        <dbReference type="EMBL" id="GFN85952.1"/>
    </source>
</evidence>
<protein>
    <submittedName>
        <fullName evidence="2">Uncharacterized protein</fullName>
    </submittedName>
</protein>
<organism evidence="2 3">
    <name type="scientific">Plakobranchus ocellatus</name>
    <dbReference type="NCBI Taxonomy" id="259542"/>
    <lineage>
        <taxon>Eukaryota</taxon>
        <taxon>Metazoa</taxon>
        <taxon>Spiralia</taxon>
        <taxon>Lophotrochozoa</taxon>
        <taxon>Mollusca</taxon>
        <taxon>Gastropoda</taxon>
        <taxon>Heterobranchia</taxon>
        <taxon>Euthyneura</taxon>
        <taxon>Panpulmonata</taxon>
        <taxon>Sacoglossa</taxon>
        <taxon>Placobranchoidea</taxon>
        <taxon>Plakobranchidae</taxon>
        <taxon>Plakobranchus</taxon>
    </lineage>
</organism>
<accession>A0AAV3YTS3</accession>
<dbReference type="Proteomes" id="UP000735302">
    <property type="component" value="Unassembled WGS sequence"/>
</dbReference>
<dbReference type="AlphaFoldDB" id="A0AAV3YTS3"/>
<dbReference type="EMBL" id="BLXT01001485">
    <property type="protein sequence ID" value="GFN85952.1"/>
    <property type="molecule type" value="Genomic_DNA"/>
</dbReference>
<reference evidence="2 3" key="1">
    <citation type="journal article" date="2021" name="Elife">
        <title>Chloroplast acquisition without the gene transfer in kleptoplastic sea slugs, Plakobranchus ocellatus.</title>
        <authorList>
            <person name="Maeda T."/>
            <person name="Takahashi S."/>
            <person name="Yoshida T."/>
            <person name="Shimamura S."/>
            <person name="Takaki Y."/>
            <person name="Nagai Y."/>
            <person name="Toyoda A."/>
            <person name="Suzuki Y."/>
            <person name="Arimoto A."/>
            <person name="Ishii H."/>
            <person name="Satoh N."/>
            <person name="Nishiyama T."/>
            <person name="Hasebe M."/>
            <person name="Maruyama T."/>
            <person name="Minagawa J."/>
            <person name="Obokata J."/>
            <person name="Shigenobu S."/>
        </authorList>
    </citation>
    <scope>NUCLEOTIDE SEQUENCE [LARGE SCALE GENOMIC DNA]</scope>
</reference>
<feature type="compositionally biased region" description="Basic and acidic residues" evidence="1">
    <location>
        <begin position="73"/>
        <end position="95"/>
    </location>
</feature>
<feature type="region of interest" description="Disordered" evidence="1">
    <location>
        <begin position="57"/>
        <end position="95"/>
    </location>
</feature>
<sequence length="95" mass="10677">MSLQKPGGDTAALKCPQALEVRSIVRSTPLFSGYIQCVQNDAATQFTLLKSRFFMMPVRNPPPHGKSSCVDDDGLRRRPRRGEEGKGRKMRKRSE</sequence>
<keyword evidence="3" id="KW-1185">Reference proteome</keyword>
<gene>
    <name evidence="2" type="ORF">PoB_001245800</name>
</gene>
<comment type="caution">
    <text evidence="2">The sequence shown here is derived from an EMBL/GenBank/DDBJ whole genome shotgun (WGS) entry which is preliminary data.</text>
</comment>